<keyword evidence="4" id="KW-1185">Reference proteome</keyword>
<dbReference type="GeneID" id="1450442"/>
<evidence type="ECO:0000256" key="1">
    <source>
        <dbReference type="ARBA" id="ARBA00022580"/>
    </source>
</evidence>
<organismHost>
    <name type="scientific">Ateles</name>
    <dbReference type="NCBI Taxonomy" id="9506"/>
</organismHost>
<accession>Q9YTK4</accession>
<dbReference type="Pfam" id="PF04523">
    <property type="entry name" value="Herpes_U30"/>
    <property type="match status" value="1"/>
</dbReference>
<dbReference type="Proteomes" id="UP000008287">
    <property type="component" value="Segment"/>
</dbReference>
<organism evidence="4">
    <name type="scientific">Ateline herpesvirus 3</name>
    <name type="common">AtHV-3</name>
    <name type="synonym">Herpesvirus ateles</name>
    <dbReference type="NCBI Taxonomy" id="85618"/>
    <lineage>
        <taxon>Viruses</taxon>
        <taxon>Duplodnaviria</taxon>
        <taxon>Heunggongvirae</taxon>
        <taxon>Peploviricota</taxon>
        <taxon>Herviviricetes</taxon>
        <taxon>Herpesvirales</taxon>
        <taxon>Orthoherpesviridae</taxon>
        <taxon>Gammaherpesvirinae</taxon>
        <taxon>Rhadinovirus</taxon>
        <taxon>Rhadinovirus atelinegamma3</taxon>
    </lineage>
</organism>
<sequence length="899" mass="103390">MSVKQLTQLTNDLQTAENDLLKTKVLMDMELNYFPVEQLESSPTLLDFLNILKHMSGQHSTFIQQNFLFYLLRLSTFSTTNYDTNNIKQCMSLLNNVCNAAETIPTVSSSNFLNNQLVITHLKQYITSNSTFTGQTEPIVPNNVILTFRCVEELVHACFQCYWNFPFQSQIPYTSNGALEKWLLTRHLKALGLDYSAFGSLKEQATNLITNEKHIFVPLSSSEYCINLFLAKNQALDIYNSFTTNPITRSNVPVLAFSSKELTNATPELFFLYDFIIEGLYYEHSYNIPQDIVEQFISKTIHFMTELCNTIQIKCSHKLLSSSDIRDIKELLQTCGLTEDCCHRLQTNVLILNVNSGNNSWKGYDTFVSLINQLVLFSDYFYKCLFHFSPTSISYAKITELLNIVSAIESETLGQLNKFSWKLANMLTFFVPKAPSKLILETYMNISPYLMKSAFSIWAKKTWNYTWLDATSTHSSPKHTFTHIAVIPQFEVQKYCESLQLGTTEYNSTIVNSPFFAGEFINHHIVPTITAILQNKVHKNRALFQLRWLIVFASDEAKGLYRIRRPLGLLYFQIIEIINNCSTQTAILNVLDYLLEIQQLIQYHVPTYTTPIKFIQEIFFIKYKPRSIELTKSILKFITETEACVQKILPLIQLSTKMCNITYSGINDTYKVNMQGLQKPASIDQKALIDAIKAIQSLTKENWVIINHTYQELQTAYIKLATILETIEKISLHSVAIKVSSPNFIKLNNMFLQCFKRYNVIANLITNSHGFNLTKYFRQLFEPELIPVTTIQKIINFNDETDDPQVFLDSLSQPLETYTVRPDKSELTPEDLNHLLEFSHQPCETGPSSIKLNYTDIFNTSKVDINWKTYKHTTYIADNPAELQFTHLTSALLDENLSK</sequence>
<dbReference type="OrthoDB" id="6636at10239"/>
<dbReference type="EMBL" id="AF083424">
    <property type="protein sequence ID" value="AAC95587.1"/>
    <property type="molecule type" value="Genomic_DNA"/>
</dbReference>
<keyword evidence="1" id="KW-0920">Virion tegument</keyword>
<dbReference type="KEGG" id="vg:1450442"/>
<evidence type="ECO:0000256" key="2">
    <source>
        <dbReference type="ARBA" id="ARBA00022844"/>
    </source>
</evidence>
<dbReference type="RefSeq" id="NP_048034.1">
    <property type="nucleotide sequence ID" value="NC_001987.1"/>
</dbReference>
<protein>
    <submittedName>
        <fullName evidence="3">Orf 63</fullName>
    </submittedName>
</protein>
<dbReference type="PIR" id="T42976">
    <property type="entry name" value="T42976"/>
</dbReference>
<reference evidence="3 4" key="1">
    <citation type="journal article" date="2000" name="J. Virol.">
        <title>Primary structure of the Herpesvirus ateles genome.</title>
        <authorList>
            <person name="Albrecht J.C."/>
        </authorList>
    </citation>
    <scope>NUCLEOTIDE SEQUENCE [LARGE SCALE GENOMIC DNA]</scope>
    <source>
        <strain evidence="3">73</strain>
    </source>
</reference>
<name>Q9YTK4_ATHV3</name>
<proteinExistence type="predicted"/>
<evidence type="ECO:0000313" key="4">
    <source>
        <dbReference type="Proteomes" id="UP000008287"/>
    </source>
</evidence>
<evidence type="ECO:0000313" key="3">
    <source>
        <dbReference type="EMBL" id="AAC95587.1"/>
    </source>
</evidence>
<keyword evidence="2" id="KW-0946">Virion</keyword>
<dbReference type="GO" id="GO:0044423">
    <property type="term" value="C:virion component"/>
    <property type="evidence" value="ECO:0007669"/>
    <property type="project" value="UniProtKB-KW"/>
</dbReference>
<dbReference type="InterPro" id="IPR007611">
    <property type="entry name" value="Herpes_U30"/>
</dbReference>
<dbReference type="GO" id="GO:0019068">
    <property type="term" value="P:virion assembly"/>
    <property type="evidence" value="ECO:0007669"/>
    <property type="project" value="InterPro"/>
</dbReference>